<keyword evidence="1" id="KW-0805">Transcription regulation</keyword>
<keyword evidence="6" id="KW-1185">Reference proteome</keyword>
<dbReference type="Pfam" id="PF00027">
    <property type="entry name" value="cNMP_binding"/>
    <property type="match status" value="1"/>
</dbReference>
<dbReference type="RefSeq" id="WP_408091397.1">
    <property type="nucleotide sequence ID" value="NZ_JBELPY010000009.1"/>
</dbReference>
<dbReference type="SUPFAM" id="SSF46785">
    <property type="entry name" value="Winged helix' DNA-binding domain"/>
    <property type="match status" value="1"/>
</dbReference>
<keyword evidence="3" id="KW-0804">Transcription</keyword>
<evidence type="ECO:0000313" key="5">
    <source>
        <dbReference type="EMBL" id="MFL9835041.1"/>
    </source>
</evidence>
<name>A0ABW8Y4C2_9FLAO</name>
<dbReference type="Proteomes" id="UP001629058">
    <property type="component" value="Unassembled WGS sequence"/>
</dbReference>
<dbReference type="InterPro" id="IPR014710">
    <property type="entry name" value="RmlC-like_jellyroll"/>
</dbReference>
<dbReference type="InterPro" id="IPR012318">
    <property type="entry name" value="HTH_CRP"/>
</dbReference>
<dbReference type="Gene3D" id="2.60.120.10">
    <property type="entry name" value="Jelly Rolls"/>
    <property type="match status" value="1"/>
</dbReference>
<dbReference type="Gene3D" id="1.10.10.10">
    <property type="entry name" value="Winged helix-like DNA-binding domain superfamily/Winged helix DNA-binding domain"/>
    <property type="match status" value="1"/>
</dbReference>
<dbReference type="PRINTS" id="PR00034">
    <property type="entry name" value="HTHCRP"/>
</dbReference>
<evidence type="ECO:0000313" key="6">
    <source>
        <dbReference type="Proteomes" id="UP001629058"/>
    </source>
</evidence>
<dbReference type="InterPro" id="IPR036388">
    <property type="entry name" value="WH-like_DNA-bd_sf"/>
</dbReference>
<dbReference type="PROSITE" id="PS51063">
    <property type="entry name" value="HTH_CRP_2"/>
    <property type="match status" value="1"/>
</dbReference>
<proteinExistence type="predicted"/>
<dbReference type="SUPFAM" id="SSF51206">
    <property type="entry name" value="cAMP-binding domain-like"/>
    <property type="match status" value="1"/>
</dbReference>
<reference evidence="5 6" key="1">
    <citation type="submission" date="2024-06" db="EMBL/GenBank/DDBJ databases">
        <authorList>
            <person name="Kaempfer P."/>
            <person name="Viver T."/>
        </authorList>
    </citation>
    <scope>NUCLEOTIDE SEQUENCE [LARGE SCALE GENOMIC DNA]</scope>
    <source>
        <strain evidence="5 6">ST-37</strain>
    </source>
</reference>
<feature type="domain" description="HTH crp-type" evidence="4">
    <location>
        <begin position="145"/>
        <end position="201"/>
    </location>
</feature>
<dbReference type="InterPro" id="IPR018490">
    <property type="entry name" value="cNMP-bd_dom_sf"/>
</dbReference>
<gene>
    <name evidence="5" type="ORF">ABS765_13515</name>
</gene>
<keyword evidence="2" id="KW-0238">DNA-binding</keyword>
<dbReference type="EMBL" id="JBELPY010000009">
    <property type="protein sequence ID" value="MFL9835041.1"/>
    <property type="molecule type" value="Genomic_DNA"/>
</dbReference>
<dbReference type="InterPro" id="IPR000595">
    <property type="entry name" value="cNMP-bd_dom"/>
</dbReference>
<evidence type="ECO:0000256" key="3">
    <source>
        <dbReference type="ARBA" id="ARBA00023163"/>
    </source>
</evidence>
<sequence>MKVEQFTLEKFGFLGKDFLEEIQRHASLVTIKGKTEILAEGNKIKTIPFVINGSLKVFALNDGRELIYNYIRSGETCLMSFSTIFNDFVSRVYVVSEEDTEALIIPANILLDWLIKYPQINKLFYYEFDLRFTDIMNMVNDAVFHKLDKRVLNYIKQQIAITGHNPIKLTHKEIANNLGTSREVVSRVLKKVENENVRVGL</sequence>
<protein>
    <submittedName>
        <fullName evidence="5">Crp/Fnr family transcriptional regulator</fullName>
    </submittedName>
</protein>
<evidence type="ECO:0000256" key="1">
    <source>
        <dbReference type="ARBA" id="ARBA00023015"/>
    </source>
</evidence>
<evidence type="ECO:0000256" key="2">
    <source>
        <dbReference type="ARBA" id="ARBA00023125"/>
    </source>
</evidence>
<dbReference type="InterPro" id="IPR036390">
    <property type="entry name" value="WH_DNA-bd_sf"/>
</dbReference>
<dbReference type="Pfam" id="PF13545">
    <property type="entry name" value="HTH_Crp_2"/>
    <property type="match status" value="1"/>
</dbReference>
<organism evidence="5 6">
    <name type="scientific">Chryseobacterium terrae</name>
    <dbReference type="NCBI Taxonomy" id="3163299"/>
    <lineage>
        <taxon>Bacteria</taxon>
        <taxon>Pseudomonadati</taxon>
        <taxon>Bacteroidota</taxon>
        <taxon>Flavobacteriia</taxon>
        <taxon>Flavobacteriales</taxon>
        <taxon>Weeksellaceae</taxon>
        <taxon>Chryseobacterium group</taxon>
        <taxon>Chryseobacterium</taxon>
    </lineage>
</organism>
<comment type="caution">
    <text evidence="5">The sequence shown here is derived from an EMBL/GenBank/DDBJ whole genome shotgun (WGS) entry which is preliminary data.</text>
</comment>
<evidence type="ECO:0000259" key="4">
    <source>
        <dbReference type="PROSITE" id="PS51063"/>
    </source>
</evidence>
<accession>A0ABW8Y4C2</accession>